<name>A0AA86GIL4_9SPHN</name>
<dbReference type="Pfam" id="PF02771">
    <property type="entry name" value="Acyl-CoA_dh_N"/>
    <property type="match status" value="2"/>
</dbReference>
<dbReference type="KEGG" id="sgi:SGRAN_1076"/>
<evidence type="ECO:0000256" key="4">
    <source>
        <dbReference type="ARBA" id="ARBA00022827"/>
    </source>
</evidence>
<dbReference type="Gene3D" id="1.10.540.10">
    <property type="entry name" value="Acyl-CoA dehydrogenase/oxidase, N-terminal domain"/>
    <property type="match status" value="2"/>
</dbReference>
<keyword evidence="4" id="KW-0274">FAD</keyword>
<dbReference type="EC" id="1.3.8.8" evidence="9"/>
<evidence type="ECO:0000256" key="1">
    <source>
        <dbReference type="ARBA" id="ARBA00001974"/>
    </source>
</evidence>
<feature type="domain" description="Acyl-CoA dehydrogenase/oxidase C-terminal" evidence="6">
    <location>
        <begin position="603"/>
        <end position="768"/>
    </location>
</feature>
<evidence type="ECO:0000256" key="2">
    <source>
        <dbReference type="ARBA" id="ARBA00009347"/>
    </source>
</evidence>
<evidence type="ECO:0000313" key="9">
    <source>
        <dbReference type="EMBL" id="AMG73469.1"/>
    </source>
</evidence>
<dbReference type="Proteomes" id="UP000058599">
    <property type="component" value="Chromosome"/>
</dbReference>
<dbReference type="GO" id="GO:0005886">
    <property type="term" value="C:plasma membrane"/>
    <property type="evidence" value="ECO:0007669"/>
    <property type="project" value="TreeGrafter"/>
</dbReference>
<dbReference type="SUPFAM" id="SSF47203">
    <property type="entry name" value="Acyl-CoA dehydrogenase C-terminal domain-like"/>
    <property type="match status" value="2"/>
</dbReference>
<dbReference type="SUPFAM" id="SSF56645">
    <property type="entry name" value="Acyl-CoA dehydrogenase NM domain-like"/>
    <property type="match status" value="2"/>
</dbReference>
<dbReference type="PANTHER" id="PTHR43292">
    <property type="entry name" value="ACYL-COA DEHYDROGENASE"/>
    <property type="match status" value="1"/>
</dbReference>
<comment type="cofactor">
    <cofactor evidence="1">
        <name>FAD</name>
        <dbReference type="ChEBI" id="CHEBI:57692"/>
    </cofactor>
</comment>
<dbReference type="InterPro" id="IPR037069">
    <property type="entry name" value="AcylCoA_DH/ox_N_sf"/>
</dbReference>
<evidence type="ECO:0000256" key="5">
    <source>
        <dbReference type="ARBA" id="ARBA00023002"/>
    </source>
</evidence>
<dbReference type="InterPro" id="IPR009075">
    <property type="entry name" value="AcylCo_DH/oxidase_C"/>
</dbReference>
<reference evidence="9 10" key="1">
    <citation type="journal article" date="2016" name="BMC Genomics">
        <title>Genomic analysis of the nitrate-respiring Sphingopyxis granuli (formerly Sphingomonas macrogoltabida) strain TFA.</title>
        <authorList>
            <person name="Garcia-Romero I."/>
            <person name="Perez-Pulido A.J."/>
            <person name="Gonzalez-Flores Y.E."/>
            <person name="Reyes-Ramirez F."/>
            <person name="Santero E."/>
            <person name="Floriano B."/>
        </authorList>
    </citation>
    <scope>NUCLEOTIDE SEQUENCE [LARGE SCALE GENOMIC DNA]</scope>
    <source>
        <strain evidence="9 10">TFA</strain>
    </source>
</reference>
<dbReference type="Gene3D" id="2.40.110.10">
    <property type="entry name" value="Butyryl-CoA Dehydrogenase, subunit A, domain 2"/>
    <property type="match status" value="2"/>
</dbReference>
<proteinExistence type="inferred from homology"/>
<dbReference type="AlphaFoldDB" id="A0AA86GIL4"/>
<feature type="domain" description="Acyl-CoA oxidase/dehydrogenase middle" evidence="7">
    <location>
        <begin position="497"/>
        <end position="591"/>
    </location>
</feature>
<protein>
    <submittedName>
        <fullName evidence="9">Acyl-CoA dehydrogenase</fullName>
        <ecNumber evidence="9">1.3.8.8</ecNumber>
    </submittedName>
</protein>
<dbReference type="InterPro" id="IPR006091">
    <property type="entry name" value="Acyl-CoA_Oxase/DH_mid-dom"/>
</dbReference>
<dbReference type="PANTHER" id="PTHR43292:SF3">
    <property type="entry name" value="ACYL-COA DEHYDROGENASE FADE29"/>
    <property type="match status" value="1"/>
</dbReference>
<keyword evidence="5 9" id="KW-0560">Oxidoreductase</keyword>
<dbReference type="InterPro" id="IPR046373">
    <property type="entry name" value="Acyl-CoA_Oxase/DH_mid-dom_sf"/>
</dbReference>
<dbReference type="FunFam" id="2.40.110.10:FF:000011">
    <property type="entry name" value="Acyl-CoA dehydrogenase FadE34"/>
    <property type="match status" value="1"/>
</dbReference>
<comment type="similarity">
    <text evidence="2">Belongs to the acyl-CoA dehydrogenase family.</text>
</comment>
<sequence>MAEDSELELLRESVRRLVERKRPAIWNSAGATGRCDPDVWAAVRDSGLLLAGLDSAHGGFDRGLAAAAVVLEETGRGLFDAPVLANMIGLQLLQRAADRSANAAACLASVIEGSERLAFGWSEPGARFGWSGATVHHVDGDRIRLSGCKTMVIGGGDADTLIVASRLAEGTPALLLVPAAPAGVERDGYALIDNQGGADIRFDDVGLPLDCLIAEGAEAQAILDNGLDFAALAATSQALGAMQALFDLTLDHVKQRVQFGRPIGANQVVQHRLVDLLRMIAETRVATGAAFAALAAGTADRSLAVATARVLGCRAARKVGQDAVQFHGAIGTTDESVVSHYFRKLIFLSTIFGDAGHHCDRFAALDDGEPGGTTGPLSEAEAAFCEEIRAFVEAELSPETRAITAAGGTPPQALRLEWEQALGRKGWFAYSWPEAEGGPGFSVVEQFLFETITAEMNAPRLPLFGIKMAGPILNAFGTAEQKARHLSGIMAGTTSWCQGYSEPGAGSDLASLQTRADRRGDHYVVNGQKIWTTAAQHADWIFMLVRTSREERRQDGITFLLADMRSPGITVRPIISADGHHGFNEVFFQDVEVPVENRVGEEGRGWSIAKYLLSHERLGVLGSLALRQAMGRAVRSAGRLDAAGRPFGDHPALKARLTMLKIRMRALDAWIARLLADIRETGSVGQDVSMAMIAATLLGQDIAEFNMDMLGEDALPFSFADSRAPERRFGPAEDFTRTATANYIYQRVFTILGGTTEIQKNIIAKSILGLPS</sequence>
<evidence type="ECO:0000259" key="8">
    <source>
        <dbReference type="Pfam" id="PF02771"/>
    </source>
</evidence>
<keyword evidence="3" id="KW-0285">Flavoprotein</keyword>
<dbReference type="RefSeq" id="WP_067181331.1">
    <property type="nucleotide sequence ID" value="NZ_CP012199.1"/>
</dbReference>
<organism evidence="9 10">
    <name type="scientific">Sphingopyxis granuli</name>
    <dbReference type="NCBI Taxonomy" id="267128"/>
    <lineage>
        <taxon>Bacteria</taxon>
        <taxon>Pseudomonadati</taxon>
        <taxon>Pseudomonadota</taxon>
        <taxon>Alphaproteobacteria</taxon>
        <taxon>Sphingomonadales</taxon>
        <taxon>Sphingomonadaceae</taxon>
        <taxon>Sphingopyxis</taxon>
    </lineage>
</organism>
<feature type="domain" description="Acyl-CoA dehydrogenase/oxidase N-terminal" evidence="8">
    <location>
        <begin position="378"/>
        <end position="492"/>
    </location>
</feature>
<evidence type="ECO:0000313" key="10">
    <source>
        <dbReference type="Proteomes" id="UP000058599"/>
    </source>
</evidence>
<evidence type="ECO:0000259" key="6">
    <source>
        <dbReference type="Pfam" id="PF00441"/>
    </source>
</evidence>
<dbReference type="Pfam" id="PF00441">
    <property type="entry name" value="Acyl-CoA_dh_1"/>
    <property type="match status" value="2"/>
</dbReference>
<dbReference type="Gene3D" id="1.20.140.10">
    <property type="entry name" value="Butyryl-CoA Dehydrogenase, subunit A, domain 3"/>
    <property type="match status" value="2"/>
</dbReference>
<feature type="domain" description="Acyl-CoA dehydrogenase/oxidase C-terminal" evidence="6">
    <location>
        <begin position="225"/>
        <end position="360"/>
    </location>
</feature>
<keyword evidence="10" id="KW-1185">Reference proteome</keyword>
<dbReference type="Pfam" id="PF02770">
    <property type="entry name" value="Acyl-CoA_dh_M"/>
    <property type="match status" value="1"/>
</dbReference>
<evidence type="ECO:0000259" key="7">
    <source>
        <dbReference type="Pfam" id="PF02770"/>
    </source>
</evidence>
<dbReference type="GO" id="GO:0004466">
    <property type="term" value="F:long-chain fatty acyl-CoA dehydrogenase activity"/>
    <property type="evidence" value="ECO:0007669"/>
    <property type="project" value="UniProtKB-EC"/>
</dbReference>
<dbReference type="InterPro" id="IPR013786">
    <property type="entry name" value="AcylCoA_DH/ox_N"/>
</dbReference>
<dbReference type="InterPro" id="IPR052161">
    <property type="entry name" value="Mycobact_Acyl-CoA_DH"/>
</dbReference>
<feature type="domain" description="Acyl-CoA dehydrogenase/oxidase N-terminal" evidence="8">
    <location>
        <begin position="6"/>
        <end position="95"/>
    </location>
</feature>
<dbReference type="GO" id="GO:0050660">
    <property type="term" value="F:flavin adenine dinucleotide binding"/>
    <property type="evidence" value="ECO:0007669"/>
    <property type="project" value="InterPro"/>
</dbReference>
<dbReference type="InterPro" id="IPR009100">
    <property type="entry name" value="AcylCoA_DH/oxidase_NM_dom_sf"/>
</dbReference>
<dbReference type="CDD" id="cd00567">
    <property type="entry name" value="ACAD"/>
    <property type="match status" value="1"/>
</dbReference>
<evidence type="ECO:0000256" key="3">
    <source>
        <dbReference type="ARBA" id="ARBA00022630"/>
    </source>
</evidence>
<accession>A0AA86GIL4</accession>
<dbReference type="InterPro" id="IPR036250">
    <property type="entry name" value="AcylCo_DH-like_C"/>
</dbReference>
<gene>
    <name evidence="9" type="ORF">SGRAN_1076</name>
</gene>
<dbReference type="EMBL" id="CP012199">
    <property type="protein sequence ID" value="AMG73469.1"/>
    <property type="molecule type" value="Genomic_DNA"/>
</dbReference>